<dbReference type="FunFam" id="3.30.565.10:FF:000006">
    <property type="entry name" value="Sensor histidine kinase WalK"/>
    <property type="match status" value="1"/>
</dbReference>
<keyword evidence="13 14" id="KW-0472">Membrane</keyword>
<keyword evidence="7 14" id="KW-0812">Transmembrane</keyword>
<dbReference type="SUPFAM" id="SSF47384">
    <property type="entry name" value="Homodimeric domain of signal transducing histidine kinase"/>
    <property type="match status" value="1"/>
</dbReference>
<dbReference type="InterPro" id="IPR003594">
    <property type="entry name" value="HATPase_dom"/>
</dbReference>
<dbReference type="PROSITE" id="PS50885">
    <property type="entry name" value="HAMP"/>
    <property type="match status" value="1"/>
</dbReference>
<dbReference type="Gene3D" id="1.10.287.130">
    <property type="match status" value="1"/>
</dbReference>
<keyword evidence="3 14" id="KW-1003">Cell membrane</keyword>
<dbReference type="InterPro" id="IPR006290">
    <property type="entry name" value="CztS_silS_copS"/>
</dbReference>
<dbReference type="InterPro" id="IPR003660">
    <property type="entry name" value="HAMP_dom"/>
</dbReference>
<dbReference type="PRINTS" id="PR00344">
    <property type="entry name" value="BCTRLSENSOR"/>
</dbReference>
<keyword evidence="12 14" id="KW-0902">Two-component regulatory system</keyword>
<dbReference type="InterPro" id="IPR036890">
    <property type="entry name" value="HATPase_C_sf"/>
</dbReference>
<evidence type="ECO:0000256" key="5">
    <source>
        <dbReference type="ARBA" id="ARBA00022553"/>
    </source>
</evidence>
<comment type="function">
    <text evidence="14">Member of a two-component regulatory system.</text>
</comment>
<comment type="subcellular location">
    <subcellularLocation>
        <location evidence="2">Cell inner membrane</location>
        <topology evidence="2">Multi-pass membrane protein</topology>
    </subcellularLocation>
</comment>
<proteinExistence type="predicted"/>
<evidence type="ECO:0000256" key="2">
    <source>
        <dbReference type="ARBA" id="ARBA00004429"/>
    </source>
</evidence>
<dbReference type="SMART" id="SM00388">
    <property type="entry name" value="HisKA"/>
    <property type="match status" value="1"/>
</dbReference>
<evidence type="ECO:0000256" key="14">
    <source>
        <dbReference type="RuleBase" id="RU364088"/>
    </source>
</evidence>
<dbReference type="Gene3D" id="3.30.565.10">
    <property type="entry name" value="Histidine kinase-like ATPase, C-terminal domain"/>
    <property type="match status" value="1"/>
</dbReference>
<evidence type="ECO:0000256" key="12">
    <source>
        <dbReference type="ARBA" id="ARBA00023012"/>
    </source>
</evidence>
<dbReference type="SMART" id="SM00304">
    <property type="entry name" value="HAMP"/>
    <property type="match status" value="1"/>
</dbReference>
<keyword evidence="6 14" id="KW-0808">Transferase</keyword>
<keyword evidence="10 14" id="KW-0067">ATP-binding</keyword>
<comment type="catalytic activity">
    <reaction evidence="1 14">
        <text>ATP + protein L-histidine = ADP + protein N-phospho-L-histidine.</text>
        <dbReference type="EC" id="2.7.13.3"/>
    </reaction>
</comment>
<name>A0A6S6Y1D7_9PROT</name>
<dbReference type="CDD" id="cd00075">
    <property type="entry name" value="HATPase"/>
    <property type="match status" value="1"/>
</dbReference>
<dbReference type="InterPro" id="IPR004358">
    <property type="entry name" value="Sig_transdc_His_kin-like_C"/>
</dbReference>
<evidence type="ECO:0000256" key="6">
    <source>
        <dbReference type="ARBA" id="ARBA00022679"/>
    </source>
</evidence>
<protein>
    <recommendedName>
        <fullName evidence="14">Sensor protein</fullName>
        <ecNumber evidence="14">2.7.13.3</ecNumber>
    </recommendedName>
</protein>
<dbReference type="NCBIfam" id="TIGR01386">
    <property type="entry name" value="cztS_silS_copS"/>
    <property type="match status" value="1"/>
</dbReference>
<dbReference type="PANTHER" id="PTHR45436:SF15">
    <property type="entry name" value="SENSOR HISTIDINE KINASE CUSS"/>
    <property type="match status" value="1"/>
</dbReference>
<dbReference type="EC" id="2.7.13.3" evidence="14"/>
<dbReference type="Pfam" id="PF00512">
    <property type="entry name" value="HisKA"/>
    <property type="match status" value="1"/>
</dbReference>
<dbReference type="GO" id="GO:0000155">
    <property type="term" value="F:phosphorelay sensor kinase activity"/>
    <property type="evidence" value="ECO:0007669"/>
    <property type="project" value="InterPro"/>
</dbReference>
<dbReference type="InterPro" id="IPR005467">
    <property type="entry name" value="His_kinase_dom"/>
</dbReference>
<accession>A0A6S6Y1D7</accession>
<dbReference type="GO" id="GO:0005886">
    <property type="term" value="C:plasma membrane"/>
    <property type="evidence" value="ECO:0007669"/>
    <property type="project" value="UniProtKB-SubCell"/>
</dbReference>
<evidence type="ECO:0000256" key="13">
    <source>
        <dbReference type="ARBA" id="ARBA00023136"/>
    </source>
</evidence>
<dbReference type="GO" id="GO:0005524">
    <property type="term" value="F:ATP binding"/>
    <property type="evidence" value="ECO:0007669"/>
    <property type="project" value="UniProtKB-KW"/>
</dbReference>
<keyword evidence="4 14" id="KW-0997">Cell inner membrane</keyword>
<keyword evidence="11 14" id="KW-1133">Transmembrane helix</keyword>
<dbReference type="Pfam" id="PF21085">
    <property type="entry name" value="CusS"/>
    <property type="match status" value="1"/>
</dbReference>
<gene>
    <name evidence="15" type="ORF">DENOEST_1886</name>
</gene>
<sequence>MKPAGRKSITYRLTLLFASASTAVLLVLGLLIGNSVEHHFEELDMEVLNGKLELTRHALEKVHSQSDLDALPQQLDDSLVGHHGLAVVVVAPSGQTLFVTSGAEFPQALLMQTSNISQSRPIIWKSKGGVPMRGISETVLSGIKGEKPAVVAIATDISHHERFMGSFRTTLWSVVVLAAFITGLLGWMAAKRGLTPLHAIKREAAAITADRLDSRLPTESIPVELVDLAETLNQMLARLEDSFRRLSDFSSDIAHELRTPVSNLLTQTQVMLSRSRTVDEYQDVLASNAEELERMAKMIADMLFLAKADNDLVMPNLEAVDLRTEAEGLASFYEAVAEENGVTLTVDGSATVSGDRLMLRRAIGNLLSNAFGHTPRGSYVRIQIGMNEDRTAMIQVENSGETISPEHLPRLFDRFYRTDPSRKRLADGAGLGLAITRSIIQAHGGSVSVQSAEGVTMFELKIPASH</sequence>
<dbReference type="InterPro" id="IPR050428">
    <property type="entry name" value="TCS_sensor_his_kinase"/>
</dbReference>
<evidence type="ECO:0000256" key="8">
    <source>
        <dbReference type="ARBA" id="ARBA00022741"/>
    </source>
</evidence>
<dbReference type="FunFam" id="1.10.287.130:FF:000001">
    <property type="entry name" value="Two-component sensor histidine kinase"/>
    <property type="match status" value="1"/>
</dbReference>
<keyword evidence="5" id="KW-0597">Phosphoprotein</keyword>
<evidence type="ECO:0000256" key="11">
    <source>
        <dbReference type="ARBA" id="ARBA00022989"/>
    </source>
</evidence>
<evidence type="ECO:0000256" key="4">
    <source>
        <dbReference type="ARBA" id="ARBA00022519"/>
    </source>
</evidence>
<dbReference type="SMART" id="SM00387">
    <property type="entry name" value="HATPase_c"/>
    <property type="match status" value="1"/>
</dbReference>
<keyword evidence="16" id="KW-1185">Reference proteome</keyword>
<dbReference type="Proteomes" id="UP000515733">
    <property type="component" value="Chromosome"/>
</dbReference>
<evidence type="ECO:0000256" key="3">
    <source>
        <dbReference type="ARBA" id="ARBA00022475"/>
    </source>
</evidence>
<reference evidence="15 16" key="1">
    <citation type="submission" date="2020-03" db="EMBL/GenBank/DDBJ databases">
        <authorList>
            <consortium name="Genoscope - CEA"/>
            <person name="William W."/>
        </authorList>
    </citation>
    <scope>NUCLEOTIDE SEQUENCE [LARGE SCALE GENOMIC DNA]</scope>
    <source>
        <strain evidence="16">DSM 16959</strain>
    </source>
</reference>
<dbReference type="InterPro" id="IPR036097">
    <property type="entry name" value="HisK_dim/P_sf"/>
</dbReference>
<evidence type="ECO:0000256" key="7">
    <source>
        <dbReference type="ARBA" id="ARBA00022692"/>
    </source>
</evidence>
<dbReference type="RefSeq" id="WP_145769058.1">
    <property type="nucleotide sequence ID" value="NZ_LR778301.1"/>
</dbReference>
<dbReference type="KEGG" id="doe:DENOEST_1886"/>
<dbReference type="Pfam" id="PF02518">
    <property type="entry name" value="HATPase_c"/>
    <property type="match status" value="1"/>
</dbReference>
<dbReference type="Gene3D" id="6.10.340.10">
    <property type="match status" value="1"/>
</dbReference>
<keyword evidence="9 14" id="KW-0418">Kinase</keyword>
<organism evidence="15 16">
    <name type="scientific">Denitratisoma oestradiolicum</name>
    <dbReference type="NCBI Taxonomy" id="311182"/>
    <lineage>
        <taxon>Bacteria</taxon>
        <taxon>Pseudomonadati</taxon>
        <taxon>Pseudomonadota</taxon>
        <taxon>Betaproteobacteria</taxon>
        <taxon>Nitrosomonadales</taxon>
        <taxon>Sterolibacteriaceae</taxon>
        <taxon>Denitratisoma</taxon>
    </lineage>
</organism>
<dbReference type="InterPro" id="IPR048590">
    <property type="entry name" value="CusS-like_sensor"/>
</dbReference>
<dbReference type="PANTHER" id="PTHR45436">
    <property type="entry name" value="SENSOR HISTIDINE KINASE YKOH"/>
    <property type="match status" value="1"/>
</dbReference>
<dbReference type="OrthoDB" id="9786919at2"/>
<evidence type="ECO:0000313" key="15">
    <source>
        <dbReference type="EMBL" id="CAB1369051.1"/>
    </source>
</evidence>
<keyword evidence="8 14" id="KW-0547">Nucleotide-binding</keyword>
<dbReference type="Pfam" id="PF00672">
    <property type="entry name" value="HAMP"/>
    <property type="match status" value="1"/>
</dbReference>
<dbReference type="SUPFAM" id="SSF55874">
    <property type="entry name" value="ATPase domain of HSP90 chaperone/DNA topoisomerase II/histidine kinase"/>
    <property type="match status" value="1"/>
</dbReference>
<dbReference type="InterPro" id="IPR003661">
    <property type="entry name" value="HisK_dim/P_dom"/>
</dbReference>
<evidence type="ECO:0000256" key="9">
    <source>
        <dbReference type="ARBA" id="ARBA00022777"/>
    </source>
</evidence>
<dbReference type="AlphaFoldDB" id="A0A6S6Y1D7"/>
<evidence type="ECO:0000313" key="16">
    <source>
        <dbReference type="Proteomes" id="UP000515733"/>
    </source>
</evidence>
<dbReference type="CDD" id="cd06225">
    <property type="entry name" value="HAMP"/>
    <property type="match status" value="1"/>
</dbReference>
<feature type="transmembrane region" description="Helical" evidence="14">
    <location>
        <begin position="171"/>
        <end position="190"/>
    </location>
</feature>
<evidence type="ECO:0000256" key="1">
    <source>
        <dbReference type="ARBA" id="ARBA00000085"/>
    </source>
</evidence>
<dbReference type="CDD" id="cd00082">
    <property type="entry name" value="HisKA"/>
    <property type="match status" value="1"/>
</dbReference>
<dbReference type="EMBL" id="LR778301">
    <property type="protein sequence ID" value="CAB1369051.1"/>
    <property type="molecule type" value="Genomic_DNA"/>
</dbReference>
<dbReference type="PROSITE" id="PS50109">
    <property type="entry name" value="HIS_KIN"/>
    <property type="match status" value="1"/>
</dbReference>
<evidence type="ECO:0000256" key="10">
    <source>
        <dbReference type="ARBA" id="ARBA00022840"/>
    </source>
</evidence>